<sequence>MERSKYIAKGRKTRITSLKEECNKASNPFGKQYKIAFRKAIPPSRSVALSNKNPTSNHFLISKDILEEMYSVSAVPLDSNLQIIGTNNDEQFTEE</sequence>
<evidence type="ECO:0000313" key="2">
    <source>
        <dbReference type="Proteomes" id="UP000499080"/>
    </source>
</evidence>
<dbReference type="AlphaFoldDB" id="A0A4Y2M4M6"/>
<gene>
    <name evidence="1" type="ORF">AVEN_138944_1</name>
</gene>
<dbReference type="EMBL" id="BGPR01006725">
    <property type="protein sequence ID" value="GBN21380.1"/>
    <property type="molecule type" value="Genomic_DNA"/>
</dbReference>
<keyword evidence="2" id="KW-1185">Reference proteome</keyword>
<proteinExistence type="predicted"/>
<organism evidence="1 2">
    <name type="scientific">Araneus ventricosus</name>
    <name type="common">Orbweaver spider</name>
    <name type="synonym">Epeira ventricosa</name>
    <dbReference type="NCBI Taxonomy" id="182803"/>
    <lineage>
        <taxon>Eukaryota</taxon>
        <taxon>Metazoa</taxon>
        <taxon>Ecdysozoa</taxon>
        <taxon>Arthropoda</taxon>
        <taxon>Chelicerata</taxon>
        <taxon>Arachnida</taxon>
        <taxon>Araneae</taxon>
        <taxon>Araneomorphae</taxon>
        <taxon>Entelegynae</taxon>
        <taxon>Araneoidea</taxon>
        <taxon>Araneidae</taxon>
        <taxon>Araneus</taxon>
    </lineage>
</organism>
<accession>A0A4Y2M4M6</accession>
<evidence type="ECO:0000313" key="1">
    <source>
        <dbReference type="EMBL" id="GBN21380.1"/>
    </source>
</evidence>
<dbReference type="Proteomes" id="UP000499080">
    <property type="component" value="Unassembled WGS sequence"/>
</dbReference>
<protein>
    <submittedName>
        <fullName evidence="1">Uncharacterized protein</fullName>
    </submittedName>
</protein>
<name>A0A4Y2M4M6_ARAVE</name>
<comment type="caution">
    <text evidence="1">The sequence shown here is derived from an EMBL/GenBank/DDBJ whole genome shotgun (WGS) entry which is preliminary data.</text>
</comment>
<reference evidence="1 2" key="1">
    <citation type="journal article" date="2019" name="Sci. Rep.">
        <title>Orb-weaving spider Araneus ventricosus genome elucidates the spidroin gene catalogue.</title>
        <authorList>
            <person name="Kono N."/>
            <person name="Nakamura H."/>
            <person name="Ohtoshi R."/>
            <person name="Moran D.A.P."/>
            <person name="Shinohara A."/>
            <person name="Yoshida Y."/>
            <person name="Fujiwara M."/>
            <person name="Mori M."/>
            <person name="Tomita M."/>
            <person name="Arakawa K."/>
        </authorList>
    </citation>
    <scope>NUCLEOTIDE SEQUENCE [LARGE SCALE GENOMIC DNA]</scope>
</reference>